<evidence type="ECO:0000256" key="1">
    <source>
        <dbReference type="SAM" id="MobiDB-lite"/>
    </source>
</evidence>
<proteinExistence type="predicted"/>
<feature type="region of interest" description="Disordered" evidence="1">
    <location>
        <begin position="1"/>
        <end position="23"/>
    </location>
</feature>
<organism evidence="2">
    <name type="scientific">Siphoviridae sp. ctCsv15</name>
    <dbReference type="NCBI Taxonomy" id="2826195"/>
    <lineage>
        <taxon>Viruses</taxon>
        <taxon>Duplodnaviria</taxon>
        <taxon>Heunggongvirae</taxon>
        <taxon>Uroviricota</taxon>
        <taxon>Caudoviricetes</taxon>
    </lineage>
</organism>
<protein>
    <submittedName>
        <fullName evidence="2">Uncharacterized protein</fullName>
    </submittedName>
</protein>
<reference evidence="2" key="1">
    <citation type="journal article" date="2021" name="Proc. Natl. Acad. Sci. U.S.A.">
        <title>A Catalog of Tens of Thousands of Viruses from Human Metagenomes Reveals Hidden Associations with Chronic Diseases.</title>
        <authorList>
            <person name="Tisza M.J."/>
            <person name="Buck C.B."/>
        </authorList>
    </citation>
    <scope>NUCLEOTIDE SEQUENCE</scope>
    <source>
        <strain evidence="2">CtCsv15</strain>
    </source>
</reference>
<accession>A0A8S5LZ52</accession>
<dbReference type="EMBL" id="BK014777">
    <property type="protein sequence ID" value="DAD75230.1"/>
    <property type="molecule type" value="Genomic_DNA"/>
</dbReference>
<sequence length="175" mass="20156">MTKEEKRYPIQFDSKGYNEKPKGKEIGGIKIRTQSSEPKLLTLREIANLIQTGHSFSPGILEGGCSAIHWTQQQLFPVDVDNEDVNSPILTIEKALDICKECRISPVIYYKSFSHTEEKPKFRLIFAMRKPVEMEERREFLADTFPTLFPQSDTSCVNADRIYFGTNKEVNIYDN</sequence>
<name>A0A8S5LZ52_9CAUD</name>
<evidence type="ECO:0000313" key="2">
    <source>
        <dbReference type="EMBL" id="DAD75230.1"/>
    </source>
</evidence>